<evidence type="ECO:0000256" key="5">
    <source>
        <dbReference type="ARBA" id="ARBA00022840"/>
    </source>
</evidence>
<feature type="domain" description="Malectin-like" evidence="9">
    <location>
        <begin position="22"/>
        <end position="152"/>
    </location>
</feature>
<evidence type="ECO:0000313" key="10">
    <source>
        <dbReference type="EMBL" id="WMV09649.1"/>
    </source>
</evidence>
<protein>
    <recommendedName>
        <fullName evidence="9">Malectin-like domain-containing protein</fullName>
    </recommendedName>
</protein>
<keyword evidence="4" id="KW-0547">Nucleotide-binding</keyword>
<dbReference type="PANTHER" id="PTHR34590:SF5">
    <property type="entry name" value="OS04G0586500 PROTEIN"/>
    <property type="match status" value="1"/>
</dbReference>
<dbReference type="GO" id="GO:0016020">
    <property type="term" value="C:membrane"/>
    <property type="evidence" value="ECO:0007669"/>
    <property type="project" value="UniProtKB-SubCell"/>
</dbReference>
<evidence type="ECO:0000313" key="11">
    <source>
        <dbReference type="Proteomes" id="UP001234989"/>
    </source>
</evidence>
<dbReference type="FunFam" id="2.60.120.430:FF:000007">
    <property type="entry name" value="FERONIA receptor-like kinase"/>
    <property type="match status" value="1"/>
</dbReference>
<organism evidence="10 11">
    <name type="scientific">Solanum verrucosum</name>
    <dbReference type="NCBI Taxonomy" id="315347"/>
    <lineage>
        <taxon>Eukaryota</taxon>
        <taxon>Viridiplantae</taxon>
        <taxon>Streptophyta</taxon>
        <taxon>Embryophyta</taxon>
        <taxon>Tracheophyta</taxon>
        <taxon>Spermatophyta</taxon>
        <taxon>Magnoliopsida</taxon>
        <taxon>eudicotyledons</taxon>
        <taxon>Gunneridae</taxon>
        <taxon>Pentapetalae</taxon>
        <taxon>asterids</taxon>
        <taxon>lamiids</taxon>
        <taxon>Solanales</taxon>
        <taxon>Solanaceae</taxon>
        <taxon>Solanoideae</taxon>
        <taxon>Solaneae</taxon>
        <taxon>Solanum</taxon>
    </lineage>
</organism>
<dbReference type="GO" id="GO:0005524">
    <property type="term" value="F:ATP binding"/>
    <property type="evidence" value="ECO:0007669"/>
    <property type="project" value="UniProtKB-KW"/>
</dbReference>
<keyword evidence="8" id="KW-0812">Transmembrane</keyword>
<dbReference type="GO" id="GO:0004714">
    <property type="term" value="F:transmembrane receptor protein tyrosine kinase activity"/>
    <property type="evidence" value="ECO:0007669"/>
    <property type="project" value="InterPro"/>
</dbReference>
<feature type="transmembrane region" description="Helical" evidence="8">
    <location>
        <begin position="196"/>
        <end position="221"/>
    </location>
</feature>
<feature type="region of interest" description="Disordered" evidence="7">
    <location>
        <begin position="246"/>
        <end position="271"/>
    </location>
</feature>
<keyword evidence="11" id="KW-1185">Reference proteome</keyword>
<keyword evidence="5" id="KW-0067">ATP-binding</keyword>
<evidence type="ECO:0000259" key="9">
    <source>
        <dbReference type="Pfam" id="PF12819"/>
    </source>
</evidence>
<evidence type="ECO:0000256" key="4">
    <source>
        <dbReference type="ARBA" id="ARBA00022741"/>
    </source>
</evidence>
<reference evidence="10" key="1">
    <citation type="submission" date="2023-08" db="EMBL/GenBank/DDBJ databases">
        <title>A de novo genome assembly of Solanum verrucosum Schlechtendal, a Mexican diploid species geographically isolated from the other diploid A-genome species in potato relatives.</title>
        <authorList>
            <person name="Hosaka K."/>
        </authorList>
    </citation>
    <scope>NUCLEOTIDE SEQUENCE</scope>
    <source>
        <tissue evidence="10">Young leaves</tissue>
    </source>
</reference>
<evidence type="ECO:0000256" key="3">
    <source>
        <dbReference type="ARBA" id="ARBA00022679"/>
    </source>
</evidence>
<evidence type="ECO:0000256" key="8">
    <source>
        <dbReference type="SAM" id="Phobius"/>
    </source>
</evidence>
<dbReference type="Proteomes" id="UP001234989">
    <property type="component" value="Chromosome 1"/>
</dbReference>
<keyword evidence="2" id="KW-0723">Serine/threonine-protein kinase</keyword>
<dbReference type="Gene3D" id="2.60.120.430">
    <property type="entry name" value="Galactose-binding lectin"/>
    <property type="match status" value="1"/>
</dbReference>
<name>A0AAF0PXB3_SOLVR</name>
<proteinExistence type="predicted"/>
<evidence type="ECO:0000256" key="7">
    <source>
        <dbReference type="SAM" id="MobiDB-lite"/>
    </source>
</evidence>
<keyword evidence="8" id="KW-1133">Transmembrane helix</keyword>
<evidence type="ECO:0000256" key="6">
    <source>
        <dbReference type="ARBA" id="ARBA00023180"/>
    </source>
</evidence>
<keyword evidence="8" id="KW-0472">Membrane</keyword>
<keyword evidence="3" id="KW-0808">Transferase</keyword>
<dbReference type="PANTHER" id="PTHR34590">
    <property type="entry name" value="OS03G0124300 PROTEIN-RELATED"/>
    <property type="match status" value="1"/>
</dbReference>
<evidence type="ECO:0000256" key="1">
    <source>
        <dbReference type="ARBA" id="ARBA00004479"/>
    </source>
</evidence>
<dbReference type="AlphaFoldDB" id="A0AAF0PXB3"/>
<dbReference type="Pfam" id="PF12819">
    <property type="entry name" value="Malectin_like"/>
    <property type="match status" value="1"/>
</dbReference>
<dbReference type="GO" id="GO:0004674">
    <property type="term" value="F:protein serine/threonine kinase activity"/>
    <property type="evidence" value="ECO:0007669"/>
    <property type="project" value="UniProtKB-KW"/>
</dbReference>
<evidence type="ECO:0000256" key="2">
    <source>
        <dbReference type="ARBA" id="ARBA00022527"/>
    </source>
</evidence>
<keyword evidence="2" id="KW-0418">Kinase</keyword>
<accession>A0AAF0PXB3</accession>
<gene>
    <name evidence="10" type="ORF">MTR67_003034</name>
</gene>
<comment type="subcellular location">
    <subcellularLocation>
        <location evidence="1">Membrane</location>
        <topology evidence="1">Single-pass type I membrane protein</topology>
    </subcellularLocation>
</comment>
<dbReference type="InterPro" id="IPR024788">
    <property type="entry name" value="Malectin-like_Carb-bd_dom"/>
</dbReference>
<keyword evidence="6" id="KW-0325">Glycoprotein</keyword>
<dbReference type="InterPro" id="IPR045272">
    <property type="entry name" value="ANXUR1/2-like"/>
</dbReference>
<dbReference type="EMBL" id="CP133612">
    <property type="protein sequence ID" value="WMV09649.1"/>
    <property type="molecule type" value="Genomic_DNA"/>
</dbReference>
<sequence length="271" mass="29750">MFEVVCEKSFNELVTIHYADLPSYVAPLDVYDSCRSMGCESNINMNYNLTWVFSVDANFSYLVRFHWCDFIIDSTKVNSLVFNVYINGQIAESGVDLVAMQHTKKAIPLVKEYVTHVDDIKGDDLLWIAVYPSGDNADFTNAIVNGLEIFKINGRQTSLAGPNPTMSDLMMKYQEEHNKEEALRGFTDQDKSDSHIVIISGTAGVVAVAFCLATVLVFVALERKIRSLGFESGTTSWLPIYGNSHSSSSKSASGRSGSGTTTISSDAASNC</sequence>